<reference evidence="2 3" key="1">
    <citation type="submission" date="2018-05" db="EMBL/GenBank/DDBJ databases">
        <title>Whole genome sequencing for identification of molecular markers to develop diagnostic detection tools for the regulated plant pathogen Lachnellula willkommii.</title>
        <authorList>
            <person name="Giroux E."/>
            <person name="Bilodeau G."/>
        </authorList>
    </citation>
    <scope>NUCLEOTIDE SEQUENCE [LARGE SCALE GENOMIC DNA]</scope>
    <source>
        <strain evidence="2 3">CBS 625.97</strain>
    </source>
</reference>
<dbReference type="OrthoDB" id="61870at2759"/>
<sequence>MSNPRDSNSKMAAKEIVQFYRHLQETALSTFLPILQQHLPHSNPIYNRLQAPHNLPSRHCLFAATFPPPAPGSSISVPEVYTILFSDRSRRAESQVWIFNNLTTLPSPLPTSQQNILNTHVHSAVVYLRETEIPEAPGWPFDQRLRFSCLHDSITNSLTQLLETRGGIPYITKWNFWIVPTSTVSSKPRRPLPPGYSVSRVPEDQLDIVVSTSSIPREPSTLKGQANVGIMDSEGKLAAWGYLGIDGSLATLYVLPEHRGKGLATQVAVELLSRYERGEFADMGYAGRSGYVHSDVKVGNKESEGVMKSIGAEVRGTSSYLHVDSDRFSGYVHSMVKAGNGGSEGVMKSLGGSIEGQGNKVFVDSNKF</sequence>
<feature type="domain" description="N-acetyltransferase" evidence="1">
    <location>
        <begin position="182"/>
        <end position="340"/>
    </location>
</feature>
<gene>
    <name evidence="2" type="ORF">LCER1_G002067</name>
</gene>
<name>A0A7D8YRN6_9HELO</name>
<dbReference type="GO" id="GO:0016747">
    <property type="term" value="F:acyltransferase activity, transferring groups other than amino-acyl groups"/>
    <property type="evidence" value="ECO:0007669"/>
    <property type="project" value="InterPro"/>
</dbReference>
<dbReference type="InterPro" id="IPR016181">
    <property type="entry name" value="Acyl_CoA_acyltransferase"/>
</dbReference>
<protein>
    <recommendedName>
        <fullName evidence="1">N-acetyltransferase domain-containing protein</fullName>
    </recommendedName>
</protein>
<comment type="caution">
    <text evidence="2">The sequence shown here is derived from an EMBL/GenBank/DDBJ whole genome shotgun (WGS) entry which is preliminary data.</text>
</comment>
<organism evidence="2 3">
    <name type="scientific">Lachnellula cervina</name>
    <dbReference type="NCBI Taxonomy" id="1316786"/>
    <lineage>
        <taxon>Eukaryota</taxon>
        <taxon>Fungi</taxon>
        <taxon>Dikarya</taxon>
        <taxon>Ascomycota</taxon>
        <taxon>Pezizomycotina</taxon>
        <taxon>Leotiomycetes</taxon>
        <taxon>Helotiales</taxon>
        <taxon>Lachnaceae</taxon>
        <taxon>Lachnellula</taxon>
    </lineage>
</organism>
<dbReference type="PROSITE" id="PS51186">
    <property type="entry name" value="GNAT"/>
    <property type="match status" value="1"/>
</dbReference>
<evidence type="ECO:0000313" key="3">
    <source>
        <dbReference type="Proteomes" id="UP000481288"/>
    </source>
</evidence>
<dbReference type="InterPro" id="IPR000182">
    <property type="entry name" value="GNAT_dom"/>
</dbReference>
<dbReference type="Proteomes" id="UP000481288">
    <property type="component" value="Unassembled WGS sequence"/>
</dbReference>
<dbReference type="SUPFAM" id="SSF55729">
    <property type="entry name" value="Acyl-CoA N-acyltransferases (Nat)"/>
    <property type="match status" value="1"/>
</dbReference>
<dbReference type="PANTHER" id="PTHR20958">
    <property type="entry name" value="GLYCINE N-ACYLTRANSFERASE-LIKE PROTEIN"/>
    <property type="match status" value="1"/>
</dbReference>
<dbReference type="InterPro" id="IPR053225">
    <property type="entry name" value="Acyl-CoA_N-acyltransferase"/>
</dbReference>
<proteinExistence type="predicted"/>
<dbReference type="PANTHER" id="PTHR20958:SF6">
    <property type="entry name" value="GLYCINE N-ACYLTRANSFERASE-LIKE PROTEIN"/>
    <property type="match status" value="1"/>
</dbReference>
<dbReference type="CDD" id="cd04301">
    <property type="entry name" value="NAT_SF"/>
    <property type="match status" value="1"/>
</dbReference>
<keyword evidence="3" id="KW-1185">Reference proteome</keyword>
<accession>A0A7D8YRN6</accession>
<dbReference type="EMBL" id="QGMG01000184">
    <property type="protein sequence ID" value="TVY56127.1"/>
    <property type="molecule type" value="Genomic_DNA"/>
</dbReference>
<evidence type="ECO:0000259" key="1">
    <source>
        <dbReference type="PROSITE" id="PS51186"/>
    </source>
</evidence>
<dbReference type="Pfam" id="PF08445">
    <property type="entry name" value="FR47"/>
    <property type="match status" value="1"/>
</dbReference>
<dbReference type="Gene3D" id="3.40.630.30">
    <property type="match status" value="1"/>
</dbReference>
<dbReference type="InterPro" id="IPR013653">
    <property type="entry name" value="GCN5-like_dom"/>
</dbReference>
<dbReference type="AlphaFoldDB" id="A0A7D8YRN6"/>
<evidence type="ECO:0000313" key="2">
    <source>
        <dbReference type="EMBL" id="TVY56127.1"/>
    </source>
</evidence>